<organism evidence="2 3">
    <name type="scientific">Brassicogethes aeneus</name>
    <name type="common">Rape pollen beetle</name>
    <name type="synonym">Meligethes aeneus</name>
    <dbReference type="NCBI Taxonomy" id="1431903"/>
    <lineage>
        <taxon>Eukaryota</taxon>
        <taxon>Metazoa</taxon>
        <taxon>Ecdysozoa</taxon>
        <taxon>Arthropoda</taxon>
        <taxon>Hexapoda</taxon>
        <taxon>Insecta</taxon>
        <taxon>Pterygota</taxon>
        <taxon>Neoptera</taxon>
        <taxon>Endopterygota</taxon>
        <taxon>Coleoptera</taxon>
        <taxon>Polyphaga</taxon>
        <taxon>Cucujiformia</taxon>
        <taxon>Nitidulidae</taxon>
        <taxon>Meligethinae</taxon>
        <taxon>Brassicogethes</taxon>
    </lineage>
</organism>
<gene>
    <name evidence="2" type="ORF">MELIAE_LOCUS7944</name>
</gene>
<dbReference type="OrthoDB" id="6150133at2759"/>
<name>A0A9P0FHK8_BRAAE</name>
<feature type="region of interest" description="Disordered" evidence="1">
    <location>
        <begin position="80"/>
        <end position="119"/>
    </location>
</feature>
<dbReference type="EMBL" id="OV121136">
    <property type="protein sequence ID" value="CAH0557162.1"/>
    <property type="molecule type" value="Genomic_DNA"/>
</dbReference>
<evidence type="ECO:0000256" key="1">
    <source>
        <dbReference type="SAM" id="MobiDB-lite"/>
    </source>
</evidence>
<keyword evidence="3" id="KW-1185">Reference proteome</keyword>
<feature type="compositionally biased region" description="Polar residues" evidence="1">
    <location>
        <begin position="85"/>
        <end position="106"/>
    </location>
</feature>
<evidence type="ECO:0000313" key="3">
    <source>
        <dbReference type="Proteomes" id="UP001154078"/>
    </source>
</evidence>
<sequence>MGSSYVNLVDRDFMQKLQQKLQEDHTNKMVERIKTRECEEMDRVKNLVLDGKIPLKLAPPEMECHPIMFLESYINSGQKRRQKASKLSNPSTARSFQLKTPSSRITQENENDNENNEKKLEFGFTRSSTLSNEEMPKETTNEFVKVKHDTELMKQLRNAETVDEMYNLAEEIIGYLRQEDSTIKSSDDTISSSN</sequence>
<dbReference type="AlphaFoldDB" id="A0A9P0FHK8"/>
<protein>
    <submittedName>
        <fullName evidence="2">Uncharacterized protein</fullName>
    </submittedName>
</protein>
<reference evidence="2" key="1">
    <citation type="submission" date="2021-12" db="EMBL/GenBank/DDBJ databases">
        <authorList>
            <person name="King R."/>
        </authorList>
    </citation>
    <scope>NUCLEOTIDE SEQUENCE</scope>
</reference>
<dbReference type="Proteomes" id="UP001154078">
    <property type="component" value="Chromosome 5"/>
</dbReference>
<proteinExistence type="predicted"/>
<accession>A0A9P0FHK8</accession>
<evidence type="ECO:0000313" key="2">
    <source>
        <dbReference type="EMBL" id="CAH0557162.1"/>
    </source>
</evidence>